<name>A0A8T2K4S6_9PIPI</name>
<evidence type="ECO:0000256" key="1">
    <source>
        <dbReference type="SAM" id="MobiDB-lite"/>
    </source>
</evidence>
<feature type="region of interest" description="Disordered" evidence="1">
    <location>
        <begin position="1"/>
        <end position="78"/>
    </location>
</feature>
<gene>
    <name evidence="2" type="ORF">GDO86_003175</name>
</gene>
<accession>A0A8T2K4S6</accession>
<protein>
    <submittedName>
        <fullName evidence="2">Uncharacterized protein</fullName>
    </submittedName>
</protein>
<organism evidence="2 3">
    <name type="scientific">Hymenochirus boettgeri</name>
    <name type="common">Congo dwarf clawed frog</name>
    <dbReference type="NCBI Taxonomy" id="247094"/>
    <lineage>
        <taxon>Eukaryota</taxon>
        <taxon>Metazoa</taxon>
        <taxon>Chordata</taxon>
        <taxon>Craniata</taxon>
        <taxon>Vertebrata</taxon>
        <taxon>Euteleostomi</taxon>
        <taxon>Amphibia</taxon>
        <taxon>Batrachia</taxon>
        <taxon>Anura</taxon>
        <taxon>Pipoidea</taxon>
        <taxon>Pipidae</taxon>
        <taxon>Pipinae</taxon>
        <taxon>Hymenochirus</taxon>
    </lineage>
</organism>
<evidence type="ECO:0000313" key="2">
    <source>
        <dbReference type="EMBL" id="KAG8450804.1"/>
    </source>
</evidence>
<reference evidence="2" key="1">
    <citation type="thesis" date="2020" institute="ProQuest LLC" country="789 East Eisenhower Parkway, Ann Arbor, MI, USA">
        <title>Comparative Genomics and Chromosome Evolution.</title>
        <authorList>
            <person name="Mudd A.B."/>
        </authorList>
    </citation>
    <scope>NUCLEOTIDE SEQUENCE</scope>
    <source>
        <strain evidence="2">Female2</strain>
        <tissue evidence="2">Blood</tissue>
    </source>
</reference>
<sequence>MIMYDGSSTCPRQTPWTVKKRHQKETPWTVSRDVVDGQKRHRGRTEETPVDGQKRHHTDRRDTIDGQKRHHRRTEETP</sequence>
<dbReference type="EMBL" id="JAACNH010000002">
    <property type="protein sequence ID" value="KAG8450804.1"/>
    <property type="molecule type" value="Genomic_DNA"/>
</dbReference>
<proteinExistence type="predicted"/>
<comment type="caution">
    <text evidence="2">The sequence shown here is derived from an EMBL/GenBank/DDBJ whole genome shotgun (WGS) entry which is preliminary data.</text>
</comment>
<feature type="compositionally biased region" description="Basic and acidic residues" evidence="1">
    <location>
        <begin position="59"/>
        <end position="78"/>
    </location>
</feature>
<feature type="compositionally biased region" description="Polar residues" evidence="1">
    <location>
        <begin position="1"/>
        <end position="16"/>
    </location>
</feature>
<evidence type="ECO:0000313" key="3">
    <source>
        <dbReference type="Proteomes" id="UP000812440"/>
    </source>
</evidence>
<dbReference type="Proteomes" id="UP000812440">
    <property type="component" value="Chromosome 2"/>
</dbReference>
<keyword evidence="3" id="KW-1185">Reference proteome</keyword>
<dbReference type="AlphaFoldDB" id="A0A8T2K4S6"/>